<dbReference type="EMBL" id="FXTU01000001">
    <property type="protein sequence ID" value="SMP05461.1"/>
    <property type="molecule type" value="Genomic_DNA"/>
</dbReference>
<reference evidence="9" key="1">
    <citation type="submission" date="2017-05" db="EMBL/GenBank/DDBJ databases">
        <authorList>
            <person name="Varghese N."/>
            <person name="Submissions S."/>
        </authorList>
    </citation>
    <scope>NUCLEOTIDE SEQUENCE</scope>
    <source>
        <strain evidence="9">DSM 45262</strain>
    </source>
</reference>
<dbReference type="Gene3D" id="1.10.3720.10">
    <property type="entry name" value="MetI-like"/>
    <property type="match status" value="1"/>
</dbReference>
<feature type="transmembrane region" description="Helical" evidence="7">
    <location>
        <begin position="151"/>
        <end position="169"/>
    </location>
</feature>
<evidence type="ECO:0000256" key="4">
    <source>
        <dbReference type="ARBA" id="ARBA00022692"/>
    </source>
</evidence>
<evidence type="ECO:0000256" key="1">
    <source>
        <dbReference type="ARBA" id="ARBA00004651"/>
    </source>
</evidence>
<feature type="transmembrane region" description="Helical" evidence="7">
    <location>
        <begin position="27"/>
        <end position="48"/>
    </location>
</feature>
<dbReference type="GO" id="GO:0055085">
    <property type="term" value="P:transmembrane transport"/>
    <property type="evidence" value="ECO:0007669"/>
    <property type="project" value="InterPro"/>
</dbReference>
<dbReference type="PANTHER" id="PTHR43163">
    <property type="entry name" value="DIPEPTIDE TRANSPORT SYSTEM PERMEASE PROTEIN DPPB-RELATED"/>
    <property type="match status" value="1"/>
</dbReference>
<evidence type="ECO:0000313" key="10">
    <source>
        <dbReference type="Proteomes" id="UP001157946"/>
    </source>
</evidence>
<comment type="subcellular location">
    <subcellularLocation>
        <location evidence="1 7">Cell membrane</location>
        <topology evidence="1 7">Multi-pass membrane protein</topology>
    </subcellularLocation>
</comment>
<dbReference type="InterPro" id="IPR035906">
    <property type="entry name" value="MetI-like_sf"/>
</dbReference>
<dbReference type="GO" id="GO:0005886">
    <property type="term" value="C:plasma membrane"/>
    <property type="evidence" value="ECO:0007669"/>
    <property type="project" value="UniProtKB-SubCell"/>
</dbReference>
<evidence type="ECO:0000313" key="9">
    <source>
        <dbReference type="EMBL" id="SMP05461.1"/>
    </source>
</evidence>
<feature type="transmembrane region" description="Helical" evidence="7">
    <location>
        <begin position="244"/>
        <end position="270"/>
    </location>
</feature>
<gene>
    <name evidence="9" type="ORF">SAMN06265361_101626</name>
</gene>
<evidence type="ECO:0000259" key="8">
    <source>
        <dbReference type="PROSITE" id="PS50928"/>
    </source>
</evidence>
<accession>A0AA46ADG2</accession>
<feature type="domain" description="ABC transmembrane type-1" evidence="8">
    <location>
        <begin position="112"/>
        <end position="309"/>
    </location>
</feature>
<comment type="similarity">
    <text evidence="7">Belongs to the binding-protein-dependent transport system permease family.</text>
</comment>
<evidence type="ECO:0000256" key="6">
    <source>
        <dbReference type="ARBA" id="ARBA00023136"/>
    </source>
</evidence>
<evidence type="ECO:0000256" key="3">
    <source>
        <dbReference type="ARBA" id="ARBA00022475"/>
    </source>
</evidence>
<dbReference type="PANTHER" id="PTHR43163:SF6">
    <property type="entry name" value="DIPEPTIDE TRANSPORT SYSTEM PERMEASE PROTEIN DPPB-RELATED"/>
    <property type="match status" value="1"/>
</dbReference>
<dbReference type="InterPro" id="IPR045621">
    <property type="entry name" value="BPD_transp_1_N"/>
</dbReference>
<dbReference type="Pfam" id="PF00528">
    <property type="entry name" value="BPD_transp_1"/>
    <property type="match status" value="1"/>
</dbReference>
<feature type="transmembrane region" description="Helical" evidence="7">
    <location>
        <begin position="181"/>
        <end position="203"/>
    </location>
</feature>
<feature type="transmembrane region" description="Helical" evidence="7">
    <location>
        <begin position="290"/>
        <end position="316"/>
    </location>
</feature>
<dbReference type="Proteomes" id="UP001157946">
    <property type="component" value="Unassembled WGS sequence"/>
</dbReference>
<keyword evidence="4 7" id="KW-0812">Transmembrane</keyword>
<dbReference type="PROSITE" id="PS50928">
    <property type="entry name" value="ABC_TM1"/>
    <property type="match status" value="1"/>
</dbReference>
<keyword evidence="10" id="KW-1185">Reference proteome</keyword>
<name>A0AA46ADG2_9BACL</name>
<dbReference type="AlphaFoldDB" id="A0AA46ADG2"/>
<proteinExistence type="inferred from homology"/>
<sequence>MIKIIESIHLSLFQEVLALVKYVMSRLLQMVLTLWVIATVTFIMMKAIPGDPFSNEKKLPEEVLRNLYAYYQLDDPLPVQYVHYMKNLVSLDLGPSFKYETRSINEIVAEGFPVSAQLGAQALLVAVVAGLALGVVAALKQNRSLDYFSMLVAVLGISVPSFVLAPILQKYLGVEWELLPVATWEGFASTVMPTIALAAFPLASVTRLMRSSMVEVLTQDYVRTARAKGLPPLFVIVRHTIRNAILPVVTVLGPLTVGVLTGSFVVESIFSIPGIGKYFVESITNRDYPLIMGITLFYSSLLIIVNFLVDLAYGWIDPRIQLAKGGK</sequence>
<keyword evidence="6 7" id="KW-0472">Membrane</keyword>
<keyword evidence="3" id="KW-1003">Cell membrane</keyword>
<keyword evidence="5 7" id="KW-1133">Transmembrane helix</keyword>
<feature type="transmembrane region" description="Helical" evidence="7">
    <location>
        <begin position="118"/>
        <end position="139"/>
    </location>
</feature>
<dbReference type="InterPro" id="IPR000515">
    <property type="entry name" value="MetI-like"/>
</dbReference>
<comment type="caution">
    <text evidence="9">The sequence shown here is derived from an EMBL/GenBank/DDBJ whole genome shotgun (WGS) entry which is preliminary data.</text>
</comment>
<keyword evidence="2 7" id="KW-0813">Transport</keyword>
<protein>
    <submittedName>
        <fullName evidence="9">Peptide/nickel transport system permease protein</fullName>
    </submittedName>
</protein>
<evidence type="ECO:0000256" key="7">
    <source>
        <dbReference type="RuleBase" id="RU363032"/>
    </source>
</evidence>
<dbReference type="CDD" id="cd06261">
    <property type="entry name" value="TM_PBP2"/>
    <property type="match status" value="1"/>
</dbReference>
<dbReference type="SUPFAM" id="SSF161098">
    <property type="entry name" value="MetI-like"/>
    <property type="match status" value="1"/>
</dbReference>
<organism evidence="9 10">
    <name type="scientific">Laceyella tengchongensis</name>
    <dbReference type="NCBI Taxonomy" id="574699"/>
    <lineage>
        <taxon>Bacteria</taxon>
        <taxon>Bacillati</taxon>
        <taxon>Bacillota</taxon>
        <taxon>Bacilli</taxon>
        <taxon>Bacillales</taxon>
        <taxon>Thermoactinomycetaceae</taxon>
        <taxon>Laceyella</taxon>
    </lineage>
</organism>
<evidence type="ECO:0000256" key="5">
    <source>
        <dbReference type="ARBA" id="ARBA00022989"/>
    </source>
</evidence>
<dbReference type="Pfam" id="PF19300">
    <property type="entry name" value="BPD_transp_1_N"/>
    <property type="match status" value="1"/>
</dbReference>
<evidence type="ECO:0000256" key="2">
    <source>
        <dbReference type="ARBA" id="ARBA00022448"/>
    </source>
</evidence>